<dbReference type="EMBL" id="CDHN01000002">
    <property type="protein sequence ID" value="CEJ87421.1"/>
    <property type="molecule type" value="Genomic_DNA"/>
</dbReference>
<reference evidence="1 2" key="1">
    <citation type="journal article" date="2015" name="Genome Announc.">
        <title>Draft Genome Sequence and Gene Annotation of the Entomopathogenic Fungus Verticillium hemipterigenum.</title>
        <authorList>
            <person name="Horn F."/>
            <person name="Habel A."/>
            <person name="Scharf D.H."/>
            <person name="Dworschak J."/>
            <person name="Brakhage A.A."/>
            <person name="Guthke R."/>
            <person name="Hertweck C."/>
            <person name="Linde J."/>
        </authorList>
    </citation>
    <scope>NUCLEOTIDE SEQUENCE [LARGE SCALE GENOMIC DNA]</scope>
</reference>
<evidence type="ECO:0000313" key="2">
    <source>
        <dbReference type="Proteomes" id="UP000039046"/>
    </source>
</evidence>
<dbReference type="AlphaFoldDB" id="A0A0A1TE67"/>
<evidence type="ECO:0000313" key="1">
    <source>
        <dbReference type="EMBL" id="CEJ87421.1"/>
    </source>
</evidence>
<proteinExistence type="predicted"/>
<name>A0A0A1TE67_9HYPO</name>
<gene>
    <name evidence="1" type="ORF">VHEMI04410</name>
</gene>
<dbReference type="HOGENOM" id="CLU_1278419_0_0_1"/>
<dbReference type="Proteomes" id="UP000039046">
    <property type="component" value="Unassembled WGS sequence"/>
</dbReference>
<protein>
    <submittedName>
        <fullName evidence="1">Uncharacterized protein</fullName>
    </submittedName>
</protein>
<sequence>MPSQSVVELAIIGSIATKPVWEGLLKRFPALTTFTYTFDLSDTWTDWGMMGDALLLTEVVEMLEEHQPNLRNLTLVWDHSTFGLDWTLEYTEMLEMPYVLSLRGLANLERVHLYADGHILAPLASEDEWVSFFPPLVHTIELMEGRPSTFDVFPLARAAHRFPSLKTVKYDGAIYKRESLRLQREFEAKGIKLVYMPNNLLIGPELESELESESEL</sequence>
<keyword evidence="2" id="KW-1185">Reference proteome</keyword>
<accession>A0A0A1TE67</accession>
<organism evidence="1 2">
    <name type="scientific">[Torrubiella] hemipterigena</name>
    <dbReference type="NCBI Taxonomy" id="1531966"/>
    <lineage>
        <taxon>Eukaryota</taxon>
        <taxon>Fungi</taxon>
        <taxon>Dikarya</taxon>
        <taxon>Ascomycota</taxon>
        <taxon>Pezizomycotina</taxon>
        <taxon>Sordariomycetes</taxon>
        <taxon>Hypocreomycetidae</taxon>
        <taxon>Hypocreales</taxon>
        <taxon>Clavicipitaceae</taxon>
        <taxon>Clavicipitaceae incertae sedis</taxon>
        <taxon>'Torrubiella' clade</taxon>
    </lineage>
</organism>